<dbReference type="InterPro" id="IPR000878">
    <property type="entry name" value="4pyrrol_Mease"/>
</dbReference>
<dbReference type="GO" id="GO:0032259">
    <property type="term" value="P:methylation"/>
    <property type="evidence" value="ECO:0007669"/>
    <property type="project" value="UniProtKB-KW"/>
</dbReference>
<evidence type="ECO:0000313" key="7">
    <source>
        <dbReference type="EMBL" id="MBB3963126.1"/>
    </source>
</evidence>
<comment type="pathway">
    <text evidence="1">Cofactor biosynthesis; adenosylcobalamin biosynthesis.</text>
</comment>
<dbReference type="GO" id="GO:0030789">
    <property type="term" value="F:precorrin-3B C17-methyltransferase activity"/>
    <property type="evidence" value="ECO:0007669"/>
    <property type="project" value="UniProtKB-EC"/>
</dbReference>
<keyword evidence="3 7" id="KW-0489">Methyltransferase</keyword>
<dbReference type="InterPro" id="IPR014776">
    <property type="entry name" value="4pyrrole_Mease_sub2"/>
</dbReference>
<evidence type="ECO:0000256" key="5">
    <source>
        <dbReference type="ARBA" id="ARBA00022691"/>
    </source>
</evidence>
<dbReference type="PANTHER" id="PTHR47036:SF1">
    <property type="entry name" value="COBALT-FACTOR III C(17)-METHYLTRANSFERASE-RELATED"/>
    <property type="match status" value="1"/>
</dbReference>
<dbReference type="EMBL" id="JACIDW010000001">
    <property type="protein sequence ID" value="MBB3963126.1"/>
    <property type="molecule type" value="Genomic_DNA"/>
</dbReference>
<evidence type="ECO:0000259" key="6">
    <source>
        <dbReference type="Pfam" id="PF00590"/>
    </source>
</evidence>
<keyword evidence="5" id="KW-0949">S-adenosyl-L-methionine</keyword>
<name>A0A7W6CVF6_9HYPH</name>
<sequence length="255" mass="26694">MSGRLFVIGTGPGNPDQMTPEAHAAVSKATVFFGYGPYLDRLNLRADQTRQASDNREELDRAGAALRAASEGAIVCVVSGGDPGVFAMAAAVCEAVDDGPDAWRDVDLVILPGITAMLAVAARVGAPLGHDFCAISLSDNLKPWATIEKRLASAAEGGFVIALYNPISKARPWQLGKAFELLREKLPGSTPVIFGRAAGRPDERISVQPLNVADAAMADMATCVIIGSAETKIIEREGKADLIYTPRFSGGAAGD</sequence>
<dbReference type="GO" id="GO:0009236">
    <property type="term" value="P:cobalamin biosynthetic process"/>
    <property type="evidence" value="ECO:0007669"/>
    <property type="project" value="UniProtKB-UniPathway"/>
</dbReference>
<comment type="caution">
    <text evidence="7">The sequence shown here is derived from an EMBL/GenBank/DDBJ whole genome shotgun (WGS) entry which is preliminary data.</text>
</comment>
<dbReference type="CDD" id="cd11646">
    <property type="entry name" value="Precorrin_3B_C17_MT"/>
    <property type="match status" value="1"/>
</dbReference>
<dbReference type="RefSeq" id="WP_183898801.1">
    <property type="nucleotide sequence ID" value="NZ_JACIDW010000001.1"/>
</dbReference>
<keyword evidence="8" id="KW-1185">Reference proteome</keyword>
<evidence type="ECO:0000256" key="1">
    <source>
        <dbReference type="ARBA" id="ARBA00004953"/>
    </source>
</evidence>
<dbReference type="SUPFAM" id="SSF53790">
    <property type="entry name" value="Tetrapyrrole methylase"/>
    <property type="match status" value="1"/>
</dbReference>
<dbReference type="EC" id="2.1.1.131" evidence="7"/>
<dbReference type="NCBIfam" id="TIGR01466">
    <property type="entry name" value="cobJ_cbiH"/>
    <property type="match status" value="1"/>
</dbReference>
<dbReference type="InterPro" id="IPR006363">
    <property type="entry name" value="Cbl_synth_CobJ/CibH_dom"/>
</dbReference>
<reference evidence="7 8" key="1">
    <citation type="submission" date="2020-08" db="EMBL/GenBank/DDBJ databases">
        <title>Genomic Encyclopedia of Type Strains, Phase IV (KMG-IV): sequencing the most valuable type-strain genomes for metagenomic binning, comparative biology and taxonomic classification.</title>
        <authorList>
            <person name="Goeker M."/>
        </authorList>
    </citation>
    <scope>NUCLEOTIDE SEQUENCE [LARGE SCALE GENOMIC DNA]</scope>
    <source>
        <strain evidence="7 8">DSM 26575</strain>
    </source>
</reference>
<keyword evidence="2" id="KW-0169">Cobalamin biosynthesis</keyword>
<dbReference type="InterPro" id="IPR035996">
    <property type="entry name" value="4pyrrol_Methylase_sf"/>
</dbReference>
<keyword evidence="4 7" id="KW-0808">Transferase</keyword>
<dbReference type="UniPathway" id="UPA00148"/>
<evidence type="ECO:0000256" key="3">
    <source>
        <dbReference type="ARBA" id="ARBA00022603"/>
    </source>
</evidence>
<dbReference type="Gene3D" id="3.30.950.10">
    <property type="entry name" value="Methyltransferase, Cobalt-precorrin-4 Transmethylase, Domain 2"/>
    <property type="match status" value="1"/>
</dbReference>
<dbReference type="InterPro" id="IPR051810">
    <property type="entry name" value="Precorrin_MeTrfase"/>
</dbReference>
<protein>
    <submittedName>
        <fullName evidence="7">Precorrin-3B C17-methyltransferase</fullName>
        <ecNumber evidence="7">2.1.1.131</ecNumber>
    </submittedName>
</protein>
<dbReference type="Proteomes" id="UP000582090">
    <property type="component" value="Unassembled WGS sequence"/>
</dbReference>
<accession>A0A7W6CVF6</accession>
<dbReference type="Pfam" id="PF00590">
    <property type="entry name" value="TP_methylase"/>
    <property type="match status" value="1"/>
</dbReference>
<evidence type="ECO:0000313" key="8">
    <source>
        <dbReference type="Proteomes" id="UP000582090"/>
    </source>
</evidence>
<evidence type="ECO:0000256" key="2">
    <source>
        <dbReference type="ARBA" id="ARBA00022573"/>
    </source>
</evidence>
<evidence type="ECO:0000256" key="4">
    <source>
        <dbReference type="ARBA" id="ARBA00022679"/>
    </source>
</evidence>
<dbReference type="Gene3D" id="3.40.1010.10">
    <property type="entry name" value="Cobalt-precorrin-4 Transmethylase, Domain 1"/>
    <property type="match status" value="1"/>
</dbReference>
<gene>
    <name evidence="7" type="ORF">GGQ67_000744</name>
</gene>
<dbReference type="PANTHER" id="PTHR47036">
    <property type="entry name" value="COBALT-FACTOR III C(17)-METHYLTRANSFERASE-RELATED"/>
    <property type="match status" value="1"/>
</dbReference>
<dbReference type="InterPro" id="IPR014777">
    <property type="entry name" value="4pyrrole_Mease_sub1"/>
</dbReference>
<dbReference type="NCBIfam" id="NF004648">
    <property type="entry name" value="PRK05991.1"/>
    <property type="match status" value="1"/>
</dbReference>
<organism evidence="7 8">
    <name type="scientific">Rhizobium metallidurans</name>
    <dbReference type="NCBI Taxonomy" id="1265931"/>
    <lineage>
        <taxon>Bacteria</taxon>
        <taxon>Pseudomonadati</taxon>
        <taxon>Pseudomonadota</taxon>
        <taxon>Alphaproteobacteria</taxon>
        <taxon>Hyphomicrobiales</taxon>
        <taxon>Rhizobiaceae</taxon>
        <taxon>Rhizobium/Agrobacterium group</taxon>
        <taxon>Rhizobium</taxon>
    </lineage>
</organism>
<proteinExistence type="predicted"/>
<feature type="domain" description="Tetrapyrrole methylase" evidence="6">
    <location>
        <begin position="5"/>
        <end position="210"/>
    </location>
</feature>
<dbReference type="AlphaFoldDB" id="A0A7W6CVF6"/>